<reference evidence="2 3" key="2">
    <citation type="journal article" date="2013" name="Plant Cell Physiol.">
        <title>Rice Annotation Project Database (RAP-DB): an integrative and interactive database for rice genomics.</title>
        <authorList>
            <person name="Sakai H."/>
            <person name="Lee S.S."/>
            <person name="Tanaka T."/>
            <person name="Numa H."/>
            <person name="Kim J."/>
            <person name="Kawahara Y."/>
            <person name="Wakimoto H."/>
            <person name="Yang C.C."/>
            <person name="Iwamoto M."/>
            <person name="Abe T."/>
            <person name="Yamada Y."/>
            <person name="Muto A."/>
            <person name="Inokuchi H."/>
            <person name="Ikemura T."/>
            <person name="Matsumoto T."/>
            <person name="Sasaki T."/>
            <person name="Itoh T."/>
        </authorList>
    </citation>
    <scope>NUCLEOTIDE SEQUENCE [LARGE SCALE GENOMIC DNA]</scope>
    <source>
        <strain evidence="3">cv. Nipponbare</strain>
    </source>
</reference>
<dbReference type="InParanoid" id="A0A0P0WFB2"/>
<reference evidence="3" key="1">
    <citation type="journal article" date="2005" name="Nature">
        <title>The map-based sequence of the rice genome.</title>
        <authorList>
            <consortium name="International rice genome sequencing project (IRGSP)"/>
            <person name="Matsumoto T."/>
            <person name="Wu J."/>
            <person name="Kanamori H."/>
            <person name="Katayose Y."/>
            <person name="Fujisawa M."/>
            <person name="Namiki N."/>
            <person name="Mizuno H."/>
            <person name="Yamamoto K."/>
            <person name="Antonio B.A."/>
            <person name="Baba T."/>
            <person name="Sakata K."/>
            <person name="Nagamura Y."/>
            <person name="Aoki H."/>
            <person name="Arikawa K."/>
            <person name="Arita K."/>
            <person name="Bito T."/>
            <person name="Chiden Y."/>
            <person name="Fujitsuka N."/>
            <person name="Fukunaka R."/>
            <person name="Hamada M."/>
            <person name="Harada C."/>
            <person name="Hayashi A."/>
            <person name="Hijishita S."/>
            <person name="Honda M."/>
            <person name="Hosokawa S."/>
            <person name="Ichikawa Y."/>
            <person name="Idonuma A."/>
            <person name="Iijima M."/>
            <person name="Ikeda M."/>
            <person name="Ikeno M."/>
            <person name="Ito K."/>
            <person name="Ito S."/>
            <person name="Ito T."/>
            <person name="Ito Y."/>
            <person name="Ito Y."/>
            <person name="Iwabuchi A."/>
            <person name="Kamiya K."/>
            <person name="Karasawa W."/>
            <person name="Kurita K."/>
            <person name="Katagiri S."/>
            <person name="Kikuta A."/>
            <person name="Kobayashi H."/>
            <person name="Kobayashi N."/>
            <person name="Machita K."/>
            <person name="Maehara T."/>
            <person name="Masukawa M."/>
            <person name="Mizubayashi T."/>
            <person name="Mukai Y."/>
            <person name="Nagasaki H."/>
            <person name="Nagata Y."/>
            <person name="Naito S."/>
            <person name="Nakashima M."/>
            <person name="Nakama Y."/>
            <person name="Nakamichi Y."/>
            <person name="Nakamura M."/>
            <person name="Meguro A."/>
            <person name="Negishi M."/>
            <person name="Ohta I."/>
            <person name="Ohta T."/>
            <person name="Okamoto M."/>
            <person name="Ono N."/>
            <person name="Saji S."/>
            <person name="Sakaguchi M."/>
            <person name="Sakai K."/>
            <person name="Shibata M."/>
            <person name="Shimokawa T."/>
            <person name="Song J."/>
            <person name="Takazaki Y."/>
            <person name="Terasawa K."/>
            <person name="Tsugane M."/>
            <person name="Tsuji K."/>
            <person name="Ueda S."/>
            <person name="Waki K."/>
            <person name="Yamagata H."/>
            <person name="Yamamoto M."/>
            <person name="Yamamoto S."/>
            <person name="Yamane H."/>
            <person name="Yoshiki S."/>
            <person name="Yoshihara R."/>
            <person name="Yukawa K."/>
            <person name="Zhong H."/>
            <person name="Yano M."/>
            <person name="Yuan Q."/>
            <person name="Ouyang S."/>
            <person name="Liu J."/>
            <person name="Jones K.M."/>
            <person name="Gansberger K."/>
            <person name="Moffat K."/>
            <person name="Hill J."/>
            <person name="Bera J."/>
            <person name="Fadrosh D."/>
            <person name="Jin S."/>
            <person name="Johri S."/>
            <person name="Kim M."/>
            <person name="Overton L."/>
            <person name="Reardon M."/>
            <person name="Tsitrin T."/>
            <person name="Vuong H."/>
            <person name="Weaver B."/>
            <person name="Ciecko A."/>
            <person name="Tallon L."/>
            <person name="Jackson J."/>
            <person name="Pai G."/>
            <person name="Aken S.V."/>
            <person name="Utterback T."/>
            <person name="Reidmuller S."/>
            <person name="Feldblyum T."/>
            <person name="Hsiao J."/>
            <person name="Zismann V."/>
            <person name="Iobst S."/>
            <person name="de Vazeille A.R."/>
            <person name="Buell C.R."/>
            <person name="Ying K."/>
            <person name="Li Y."/>
            <person name="Lu T."/>
            <person name="Huang Y."/>
            <person name="Zhao Q."/>
            <person name="Feng Q."/>
            <person name="Zhang L."/>
            <person name="Zhu J."/>
            <person name="Weng Q."/>
            <person name="Mu J."/>
            <person name="Lu Y."/>
            <person name="Fan D."/>
            <person name="Liu Y."/>
            <person name="Guan J."/>
            <person name="Zhang Y."/>
            <person name="Yu S."/>
            <person name="Liu X."/>
            <person name="Zhang Y."/>
            <person name="Hong G."/>
            <person name="Han B."/>
            <person name="Choisne N."/>
            <person name="Demange N."/>
            <person name="Orjeda G."/>
            <person name="Samain S."/>
            <person name="Cattolico L."/>
            <person name="Pelletier E."/>
            <person name="Couloux A."/>
            <person name="Segurens B."/>
            <person name="Wincker P."/>
            <person name="D'Hont A."/>
            <person name="Scarpelli C."/>
            <person name="Weissenbach J."/>
            <person name="Salanoubat M."/>
            <person name="Quetier F."/>
            <person name="Yu Y."/>
            <person name="Kim H.R."/>
            <person name="Rambo T."/>
            <person name="Currie J."/>
            <person name="Collura K."/>
            <person name="Luo M."/>
            <person name="Yang T."/>
            <person name="Ammiraju J.S.S."/>
            <person name="Engler F."/>
            <person name="Soderlund C."/>
            <person name="Wing R.A."/>
            <person name="Palmer L.E."/>
            <person name="de la Bastide M."/>
            <person name="Spiegel L."/>
            <person name="Nascimento L."/>
            <person name="Zutavern T."/>
            <person name="O'Shaughnessy A."/>
            <person name="Dike S."/>
            <person name="Dedhia N."/>
            <person name="Preston R."/>
            <person name="Balija V."/>
            <person name="McCombie W.R."/>
            <person name="Chow T."/>
            <person name="Chen H."/>
            <person name="Chung M."/>
            <person name="Chen C."/>
            <person name="Shaw J."/>
            <person name="Wu H."/>
            <person name="Hsiao K."/>
            <person name="Chao Y."/>
            <person name="Chu M."/>
            <person name="Cheng C."/>
            <person name="Hour A."/>
            <person name="Lee P."/>
            <person name="Lin S."/>
            <person name="Lin Y."/>
            <person name="Liou J."/>
            <person name="Liu S."/>
            <person name="Hsing Y."/>
            <person name="Raghuvanshi S."/>
            <person name="Mohanty A."/>
            <person name="Bharti A.K."/>
            <person name="Gaur A."/>
            <person name="Gupta V."/>
            <person name="Kumar D."/>
            <person name="Ravi V."/>
            <person name="Vij S."/>
            <person name="Kapur A."/>
            <person name="Khurana P."/>
            <person name="Khurana P."/>
            <person name="Khurana J.P."/>
            <person name="Tyagi A.K."/>
            <person name="Gaikwad K."/>
            <person name="Singh A."/>
            <person name="Dalal V."/>
            <person name="Srivastava S."/>
            <person name="Dixit A."/>
            <person name="Pal A.K."/>
            <person name="Ghazi I.A."/>
            <person name="Yadav M."/>
            <person name="Pandit A."/>
            <person name="Bhargava A."/>
            <person name="Sureshbabu K."/>
            <person name="Batra K."/>
            <person name="Sharma T.R."/>
            <person name="Mohapatra T."/>
            <person name="Singh N.K."/>
            <person name="Messing J."/>
            <person name="Nelson A.B."/>
            <person name="Fuks G."/>
            <person name="Kavchok S."/>
            <person name="Keizer G."/>
            <person name="Linton E."/>
            <person name="Llaca V."/>
            <person name="Song R."/>
            <person name="Tanyolac B."/>
            <person name="Young S."/>
            <person name="Ho-Il K."/>
            <person name="Hahn J.H."/>
            <person name="Sangsakoo G."/>
            <person name="Vanavichit A."/>
            <person name="de Mattos Luiz.A.T."/>
            <person name="Zimmer P.D."/>
            <person name="Malone G."/>
            <person name="Dellagostin O."/>
            <person name="de Oliveira A.C."/>
            <person name="Bevan M."/>
            <person name="Bancroft I."/>
            <person name="Minx P."/>
            <person name="Cordum H."/>
            <person name="Wilson R."/>
            <person name="Cheng Z."/>
            <person name="Jin W."/>
            <person name="Jiang J."/>
            <person name="Leong S.A."/>
            <person name="Iwama H."/>
            <person name="Gojobori T."/>
            <person name="Itoh T."/>
            <person name="Niimura Y."/>
            <person name="Fujii Y."/>
            <person name="Habara T."/>
            <person name="Sakai H."/>
            <person name="Sato Y."/>
            <person name="Wilson G."/>
            <person name="Kumar K."/>
            <person name="McCouch S."/>
            <person name="Juretic N."/>
            <person name="Hoen D."/>
            <person name="Wright S."/>
            <person name="Bruskiewich R."/>
            <person name="Bureau T."/>
            <person name="Miyao A."/>
            <person name="Hirochika H."/>
            <person name="Nishikawa T."/>
            <person name="Kadowaki K."/>
            <person name="Sugiura M."/>
            <person name="Burr B."/>
            <person name="Sasaki T."/>
        </authorList>
    </citation>
    <scope>NUCLEOTIDE SEQUENCE [LARGE SCALE GENOMIC DNA]</scope>
    <source>
        <strain evidence="3">cv. Nipponbare</strain>
    </source>
</reference>
<feature type="region of interest" description="Disordered" evidence="1">
    <location>
        <begin position="1"/>
        <end position="28"/>
    </location>
</feature>
<organism evidence="2 3">
    <name type="scientific">Oryza sativa subsp. japonica</name>
    <name type="common">Rice</name>
    <dbReference type="NCBI Taxonomy" id="39947"/>
    <lineage>
        <taxon>Eukaryota</taxon>
        <taxon>Viridiplantae</taxon>
        <taxon>Streptophyta</taxon>
        <taxon>Embryophyta</taxon>
        <taxon>Tracheophyta</taxon>
        <taxon>Spermatophyta</taxon>
        <taxon>Magnoliopsida</taxon>
        <taxon>Liliopsida</taxon>
        <taxon>Poales</taxon>
        <taxon>Poaceae</taxon>
        <taxon>BOP clade</taxon>
        <taxon>Oryzoideae</taxon>
        <taxon>Oryzeae</taxon>
        <taxon>Oryzinae</taxon>
        <taxon>Oryza</taxon>
        <taxon>Oryza sativa</taxon>
    </lineage>
</organism>
<evidence type="ECO:0000256" key="1">
    <source>
        <dbReference type="SAM" id="MobiDB-lite"/>
    </source>
</evidence>
<dbReference type="PaxDb" id="39947-A0A0P0WFB2"/>
<dbReference type="Proteomes" id="UP000059680">
    <property type="component" value="Chromosome 4"/>
</dbReference>
<proteinExistence type="predicted"/>
<keyword evidence="3" id="KW-1185">Reference proteome</keyword>
<dbReference type="Gramene" id="Os04t0636550-00">
    <property type="protein sequence ID" value="Os04t0636550-00"/>
    <property type="gene ID" value="Os04g0636550"/>
</dbReference>
<dbReference type="AlphaFoldDB" id="A0A0P0WFB2"/>
<feature type="compositionally biased region" description="Basic residues" evidence="1">
    <location>
        <begin position="1"/>
        <end position="12"/>
    </location>
</feature>
<name>A0A0P0WFB2_ORYSJ</name>
<feature type="non-terminal residue" evidence="2">
    <location>
        <position position="249"/>
    </location>
</feature>
<evidence type="ECO:0000313" key="2">
    <source>
        <dbReference type="EMBL" id="BAS91219.1"/>
    </source>
</evidence>
<dbReference type="EMBL" id="AP014960">
    <property type="protein sequence ID" value="BAS91219.1"/>
    <property type="molecule type" value="Genomic_DNA"/>
</dbReference>
<reference evidence="2 3" key="3">
    <citation type="journal article" date="2013" name="Rice">
        <title>Improvement of the Oryza sativa Nipponbare reference genome using next generation sequence and optical map data.</title>
        <authorList>
            <person name="Kawahara Y."/>
            <person name="de la Bastide M."/>
            <person name="Hamilton J.P."/>
            <person name="Kanamori H."/>
            <person name="McCombie W.R."/>
            <person name="Ouyang S."/>
            <person name="Schwartz D.C."/>
            <person name="Tanaka T."/>
            <person name="Wu J."/>
            <person name="Zhou S."/>
            <person name="Childs K.L."/>
            <person name="Davidson R.M."/>
            <person name="Lin H."/>
            <person name="Quesada-Ocampo L."/>
            <person name="Vaillancourt B."/>
            <person name="Sakai H."/>
            <person name="Lee S.S."/>
            <person name="Kim J."/>
            <person name="Numa H."/>
            <person name="Itoh T."/>
            <person name="Buell C.R."/>
            <person name="Matsumoto T."/>
        </authorList>
    </citation>
    <scope>NUCLEOTIDE SEQUENCE [LARGE SCALE GENOMIC DNA]</scope>
    <source>
        <strain evidence="3">cv. Nipponbare</strain>
    </source>
</reference>
<accession>A0A0P0WFB2</accession>
<evidence type="ECO:0000313" key="3">
    <source>
        <dbReference type="Proteomes" id="UP000059680"/>
    </source>
</evidence>
<sequence>RRRLLLLPPRRRPPAEPELPEQPTQRALGLPDPVDLLPHARALLLELHHPLPDVVHAHRRRRRRPHVVPGLVVVVVAILLLRRPRPEVQLAAPLRRVPAGGDGGALVDVVGDEEPPGHRGAQPELLEEEHLHHHPQRQPLVLRRVRARLQRQLLAVHQPAQLLPLRRPFAYLEVDVNGAVDAVVDGPCVVRDELGDALELGELDVGVRRDLREGPSTSWASSVISGEAANADVFAATNCSSIRCTQSTS</sequence>
<gene>
    <name evidence="2" type="ordered locus">Os04g0636550</name>
    <name evidence="2" type="ORF">OSNPB_040636550</name>
</gene>
<protein>
    <submittedName>
        <fullName evidence="2">Os04g0636550 protein</fullName>
    </submittedName>
</protein>